<dbReference type="InterPro" id="IPR006885">
    <property type="entry name" value="NADH_UbQ_FeS_4_mit-like"/>
</dbReference>
<gene>
    <name evidence="10" type="ORF">HKI87_03g19210</name>
</gene>
<dbReference type="InterPro" id="IPR038532">
    <property type="entry name" value="NDUFS4-like_sf"/>
</dbReference>
<protein>
    <recommendedName>
        <fullName evidence="9">NADH dehydrogenase [ubiquinone] iron-sulfur protein 4, mitochondrial</fullName>
    </recommendedName>
</protein>
<comment type="similarity">
    <text evidence="1 9">Belongs to the complex I NDUFS4 subunit family.</text>
</comment>
<keyword evidence="5 9" id="KW-0809">Transit peptide</keyword>
<keyword evidence="3 9" id="KW-0679">Respiratory chain</keyword>
<keyword evidence="6 9" id="KW-0249">Electron transport</keyword>
<keyword evidence="11" id="KW-1185">Reference proteome</keyword>
<evidence type="ECO:0000256" key="3">
    <source>
        <dbReference type="ARBA" id="ARBA00022660"/>
    </source>
</evidence>
<evidence type="ECO:0000256" key="8">
    <source>
        <dbReference type="ARBA" id="ARBA00023136"/>
    </source>
</evidence>
<evidence type="ECO:0000256" key="7">
    <source>
        <dbReference type="ARBA" id="ARBA00023128"/>
    </source>
</evidence>
<comment type="subcellular location">
    <subcellularLocation>
        <location evidence="9">Mitochondrion inner membrane</location>
        <topology evidence="9">Peripheral membrane protein</topology>
        <orientation evidence="9">Matrix side</orientation>
    </subcellularLocation>
</comment>
<dbReference type="EMBL" id="CP151503">
    <property type="protein sequence ID" value="WZN60392.1"/>
    <property type="molecule type" value="Genomic_DNA"/>
</dbReference>
<proteinExistence type="inferred from homology"/>
<evidence type="ECO:0000256" key="5">
    <source>
        <dbReference type="ARBA" id="ARBA00022946"/>
    </source>
</evidence>
<dbReference type="Proteomes" id="UP001472866">
    <property type="component" value="Chromosome 03"/>
</dbReference>
<evidence type="ECO:0000256" key="6">
    <source>
        <dbReference type="ARBA" id="ARBA00022982"/>
    </source>
</evidence>
<dbReference type="Gene3D" id="3.30.160.190">
    <property type="entry name" value="atu1810 like domain"/>
    <property type="match status" value="1"/>
</dbReference>
<dbReference type="GO" id="GO:0022900">
    <property type="term" value="P:electron transport chain"/>
    <property type="evidence" value="ECO:0007669"/>
    <property type="project" value="InterPro"/>
</dbReference>
<keyword evidence="2 9" id="KW-0813">Transport</keyword>
<name>A0AAX4P392_9CHLO</name>
<keyword evidence="7 9" id="KW-0496">Mitochondrion</keyword>
<evidence type="ECO:0000256" key="1">
    <source>
        <dbReference type="ARBA" id="ARBA00005882"/>
    </source>
</evidence>
<dbReference type="PANTHER" id="PTHR12219">
    <property type="entry name" value="NADH-UBIQUINONE OXIDOREDUCTASE"/>
    <property type="match status" value="1"/>
</dbReference>
<reference evidence="10 11" key="1">
    <citation type="submission" date="2024-03" db="EMBL/GenBank/DDBJ databases">
        <title>Complete genome sequence of the green alga Chloropicon roscoffensis RCC1871.</title>
        <authorList>
            <person name="Lemieux C."/>
            <person name="Pombert J.-F."/>
            <person name="Otis C."/>
            <person name="Turmel M."/>
        </authorList>
    </citation>
    <scope>NUCLEOTIDE SEQUENCE [LARGE SCALE GENOMIC DNA]</scope>
    <source>
        <strain evidence="10 11">RCC1871</strain>
    </source>
</reference>
<dbReference type="Pfam" id="PF04800">
    <property type="entry name" value="NDUS4"/>
    <property type="match status" value="1"/>
</dbReference>
<dbReference type="GO" id="GO:0005743">
    <property type="term" value="C:mitochondrial inner membrane"/>
    <property type="evidence" value="ECO:0007669"/>
    <property type="project" value="UniProtKB-SubCell"/>
</dbReference>
<keyword evidence="8 9" id="KW-0472">Membrane</keyword>
<comment type="function">
    <text evidence="9">Accessory subunit of the mitochondrial membrane respiratory chain NADH dehydrogenase (Complex I), that is believed not to be involved in catalysis. Complex I functions in the transfer of electrons from NADH to the respiratory chain. The immediate electron acceptor for the enzyme is believed to be ubiquinone.</text>
</comment>
<keyword evidence="4 9" id="KW-0999">Mitochondrion inner membrane</keyword>
<sequence>MNVARRGIVTALVRAGRKGLEVEAGAPVALARGFSTKEATATSEGESPVAHCTIYTPARSASQQGMGNTVFAKGNAMWRIEFETQAKWENPLMGWTSTADPRENVGRMTLAFDTKESAMRFADSKGWEYTVREPQLSPRIRSKRFLGYADNFSHKRAGLPVGGFISETIGDRKVPKEYQS</sequence>
<evidence type="ECO:0000256" key="4">
    <source>
        <dbReference type="ARBA" id="ARBA00022792"/>
    </source>
</evidence>
<evidence type="ECO:0000313" key="10">
    <source>
        <dbReference type="EMBL" id="WZN60392.1"/>
    </source>
</evidence>
<accession>A0AAX4P392</accession>
<organism evidence="10 11">
    <name type="scientific">Chloropicon roscoffensis</name>
    <dbReference type="NCBI Taxonomy" id="1461544"/>
    <lineage>
        <taxon>Eukaryota</taxon>
        <taxon>Viridiplantae</taxon>
        <taxon>Chlorophyta</taxon>
        <taxon>Chloropicophyceae</taxon>
        <taxon>Chloropicales</taxon>
        <taxon>Chloropicaceae</taxon>
        <taxon>Chloropicon</taxon>
    </lineage>
</organism>
<dbReference type="PANTHER" id="PTHR12219:SF8">
    <property type="entry name" value="NADH DEHYDROGENASE [UBIQUINONE] IRON-SULFUR PROTEIN 4, MITOCHONDRIAL"/>
    <property type="match status" value="1"/>
</dbReference>
<evidence type="ECO:0000256" key="2">
    <source>
        <dbReference type="ARBA" id="ARBA00022448"/>
    </source>
</evidence>
<evidence type="ECO:0000313" key="11">
    <source>
        <dbReference type="Proteomes" id="UP001472866"/>
    </source>
</evidence>
<evidence type="ECO:0000256" key="9">
    <source>
        <dbReference type="RuleBase" id="RU367010"/>
    </source>
</evidence>
<dbReference type="AlphaFoldDB" id="A0AAX4P392"/>